<dbReference type="Proteomes" id="UP000054903">
    <property type="component" value="Unassembled WGS sequence"/>
</dbReference>
<comment type="caution">
    <text evidence="2">The sequence shown here is derived from an EMBL/GenBank/DDBJ whole genome shotgun (WGS) entry which is preliminary data.</text>
</comment>
<keyword evidence="3" id="KW-1185">Reference proteome</keyword>
<evidence type="ECO:0000313" key="2">
    <source>
        <dbReference type="EMBL" id="SAL03233.1"/>
    </source>
</evidence>
<protein>
    <submittedName>
        <fullName evidence="2">Uncharacterized protein</fullName>
    </submittedName>
</protein>
<dbReference type="AlphaFoldDB" id="A0A158E8Z7"/>
<dbReference type="EMBL" id="FCNX02000029">
    <property type="protein sequence ID" value="SAL03233.1"/>
    <property type="molecule type" value="Genomic_DNA"/>
</dbReference>
<accession>A0A158E8Z7</accession>
<gene>
    <name evidence="2" type="ORF">AWB77_06745</name>
</gene>
<feature type="compositionally biased region" description="Basic and acidic residues" evidence="1">
    <location>
        <begin position="69"/>
        <end position="89"/>
    </location>
</feature>
<dbReference type="STRING" id="1777138.AWB77_06745"/>
<evidence type="ECO:0000256" key="1">
    <source>
        <dbReference type="SAM" id="MobiDB-lite"/>
    </source>
</evidence>
<organism evidence="2 3">
    <name type="scientific">Caballeronia fortuita</name>
    <dbReference type="NCBI Taxonomy" id="1777138"/>
    <lineage>
        <taxon>Bacteria</taxon>
        <taxon>Pseudomonadati</taxon>
        <taxon>Pseudomonadota</taxon>
        <taxon>Betaproteobacteria</taxon>
        <taxon>Burkholderiales</taxon>
        <taxon>Burkholderiaceae</taxon>
        <taxon>Caballeronia</taxon>
    </lineage>
</organism>
<dbReference type="RefSeq" id="WP_157694973.1">
    <property type="nucleotide sequence ID" value="NZ_FCNX02000029.1"/>
</dbReference>
<proteinExistence type="predicted"/>
<sequence length="119" mass="14079">MQSTRDYLMELLRCGDSTAGDMADEQRMHRNTVDYHLKRAHKEGRAHIAGWKRHFEIKGKWAPVFRFGPGEDKPEPKRTKADKSKDSKRYYARNRLLVRARHNAKNGKPVNPYYQLMQH</sequence>
<name>A0A158E8Z7_9BURK</name>
<reference evidence="2" key="1">
    <citation type="submission" date="2016-01" db="EMBL/GenBank/DDBJ databases">
        <authorList>
            <person name="Peeters C."/>
        </authorList>
    </citation>
    <scope>NUCLEOTIDE SEQUENCE</scope>
    <source>
        <strain evidence="2">LMG 29320</strain>
    </source>
</reference>
<feature type="region of interest" description="Disordered" evidence="1">
    <location>
        <begin position="66"/>
        <end position="90"/>
    </location>
</feature>
<evidence type="ECO:0000313" key="3">
    <source>
        <dbReference type="Proteomes" id="UP000054903"/>
    </source>
</evidence>